<evidence type="ECO:0000256" key="4">
    <source>
        <dbReference type="ARBA" id="ARBA00022801"/>
    </source>
</evidence>
<evidence type="ECO:0000313" key="8">
    <source>
        <dbReference type="EMBL" id="SJX61686.1"/>
    </source>
</evidence>
<organism evidence="8 9">
    <name type="scientific">Sporisorium reilianum f. sp. reilianum</name>
    <dbReference type="NCBI Taxonomy" id="72559"/>
    <lineage>
        <taxon>Eukaryota</taxon>
        <taxon>Fungi</taxon>
        <taxon>Dikarya</taxon>
        <taxon>Basidiomycota</taxon>
        <taxon>Ustilaginomycotina</taxon>
        <taxon>Ustilaginomycetes</taxon>
        <taxon>Ustilaginales</taxon>
        <taxon>Ustilaginaceae</taxon>
        <taxon>Sporisorium</taxon>
    </lineage>
</organism>
<evidence type="ECO:0000313" key="9">
    <source>
        <dbReference type="Proteomes" id="UP000239563"/>
    </source>
</evidence>
<dbReference type="FunFam" id="3.20.20.80:FF:000299">
    <property type="entry name" value="Uncharacterized protein"/>
    <property type="match status" value="1"/>
</dbReference>
<proteinExistence type="inferred from homology"/>
<comment type="similarity">
    <text evidence="2">Belongs to the glycosyl hydrolase 5 (cellulase A) family.</text>
</comment>
<evidence type="ECO:0000256" key="1">
    <source>
        <dbReference type="ARBA" id="ARBA00001678"/>
    </source>
</evidence>
<evidence type="ECO:0000256" key="2">
    <source>
        <dbReference type="ARBA" id="ARBA00005641"/>
    </source>
</evidence>
<evidence type="ECO:0000256" key="3">
    <source>
        <dbReference type="ARBA" id="ARBA00012706"/>
    </source>
</evidence>
<dbReference type="InterPro" id="IPR045053">
    <property type="entry name" value="MAN-like"/>
</dbReference>
<dbReference type="GO" id="GO:0016985">
    <property type="term" value="F:mannan endo-1,4-beta-mannosidase activity"/>
    <property type="evidence" value="ECO:0007669"/>
    <property type="project" value="UniProtKB-EC"/>
</dbReference>
<accession>A0A2N8U9G4</accession>
<dbReference type="InterPro" id="IPR001547">
    <property type="entry name" value="Glyco_hydro_5"/>
</dbReference>
<evidence type="ECO:0000256" key="5">
    <source>
        <dbReference type="ARBA" id="ARBA00023295"/>
    </source>
</evidence>
<name>A0A2N8U9G4_9BASI</name>
<keyword evidence="4" id="KW-0378">Hydrolase</keyword>
<dbReference type="InterPro" id="IPR017853">
    <property type="entry name" value="GH"/>
</dbReference>
<evidence type="ECO:0000256" key="6">
    <source>
        <dbReference type="SAM" id="SignalP"/>
    </source>
</evidence>
<feature type="signal peptide" evidence="6">
    <location>
        <begin position="1"/>
        <end position="24"/>
    </location>
</feature>
<comment type="catalytic activity">
    <reaction evidence="1">
        <text>Random hydrolysis of (1-&gt;4)-beta-D-mannosidic linkages in mannans, galactomannans and glucomannans.</text>
        <dbReference type="EC" id="3.2.1.78"/>
    </reaction>
</comment>
<evidence type="ECO:0000259" key="7">
    <source>
        <dbReference type="Pfam" id="PF26410"/>
    </source>
</evidence>
<dbReference type="PANTHER" id="PTHR31451:SF40">
    <property type="entry name" value="GLYCOSIDE HYDROLASE FAMILY 5 DOMAIN-CONTAINING PROTEIN"/>
    <property type="match status" value="1"/>
</dbReference>
<dbReference type="GO" id="GO:0046355">
    <property type="term" value="P:mannan catabolic process"/>
    <property type="evidence" value="ECO:0007669"/>
    <property type="project" value="UniProtKB-ARBA"/>
</dbReference>
<dbReference type="Proteomes" id="UP000239563">
    <property type="component" value="Chromosome III"/>
</dbReference>
<keyword evidence="5" id="KW-0326">Glycosidase</keyword>
<dbReference type="Pfam" id="PF26410">
    <property type="entry name" value="GH5_mannosidase"/>
    <property type="match status" value="1"/>
</dbReference>
<reference evidence="8 9" key="1">
    <citation type="submission" date="2017-02" db="EMBL/GenBank/DDBJ databases">
        <authorList>
            <person name="Peterson S.W."/>
        </authorList>
    </citation>
    <scope>NUCLEOTIDE SEQUENCE [LARGE SCALE GENOMIC DNA]</scope>
    <source>
        <strain evidence="8 9">SRS1_H2-8</strain>
    </source>
</reference>
<sequence>MKFTISTAAAFLAMLMLGIDVASASPLARRAPIAANDFIHVDKLRLRDSSNNLHYLTGINYWVCMNLAADADAGGDHARFLTELDQLAAAGVNHLRIMAASEGSATPQPFRMEPPLQSAPGEYNDKIWVGLDRCLAEMAKRGMRATMTLNDQWQWSGGFAQYVSWANGGEKYAYPPSWNFTASPQRPGETGRGWGNYTTTGSFSDYAAYGNRIYTDRNAERMFKAHISKVIHRRNTVNGRLYKNDATIMTWQLANEPQPANPSSYLGPYSLQYPPNPSDPLLGWVDRISTYIRSLAPHQLISAGFEGKQGEWYWKAAHSPKNIDYGTVHCWVQNWGVYDMLNSSSANLDAAKSFATEFMGNASRWASDLGKPVFLEEFGMARDNWQNNVAAGEYEYASKATTRNKDDYFQHIISLAVKSFKSAKGGFVGTSPWSYGGTYRPESQKQNKFGMWWAGDPPHEAPGWYDVYDSDEALQIVKRQKKNVDKWIASRTG</sequence>
<dbReference type="AlphaFoldDB" id="A0A2N8U9G4"/>
<protein>
    <recommendedName>
        <fullName evidence="3">mannan endo-1,4-beta-mannosidase</fullName>
        <ecNumber evidence="3">3.2.1.78</ecNumber>
    </recommendedName>
</protein>
<feature type="domain" description="Glycoside hydrolase family 5" evidence="7">
    <location>
        <begin position="37"/>
        <end position="486"/>
    </location>
</feature>
<feature type="chain" id="PRO_5014821894" description="mannan endo-1,4-beta-mannosidase" evidence="6">
    <location>
        <begin position="25"/>
        <end position="493"/>
    </location>
</feature>
<dbReference type="SUPFAM" id="SSF51445">
    <property type="entry name" value="(Trans)glycosidases"/>
    <property type="match status" value="1"/>
</dbReference>
<dbReference type="PANTHER" id="PTHR31451">
    <property type="match status" value="1"/>
</dbReference>
<dbReference type="EC" id="3.2.1.78" evidence="3"/>
<dbReference type="EMBL" id="LT795056">
    <property type="protein sequence ID" value="SJX61686.1"/>
    <property type="molecule type" value="Genomic_DNA"/>
</dbReference>
<keyword evidence="6" id="KW-0732">Signal</keyword>
<gene>
    <name evidence="8" type="ORF">SRS1_12670</name>
</gene>
<dbReference type="Gene3D" id="3.20.20.80">
    <property type="entry name" value="Glycosidases"/>
    <property type="match status" value="1"/>
</dbReference>